<accession>A0A259TZ50</accession>
<evidence type="ECO:0000259" key="5">
    <source>
        <dbReference type="Pfam" id="PF12146"/>
    </source>
</evidence>
<evidence type="ECO:0000256" key="4">
    <source>
        <dbReference type="ARBA" id="ARBA00071261"/>
    </source>
</evidence>
<feature type="domain" description="Serine aminopeptidase S33" evidence="5">
    <location>
        <begin position="28"/>
        <end position="263"/>
    </location>
</feature>
<dbReference type="InterPro" id="IPR051044">
    <property type="entry name" value="MAG_DAG_Lipase"/>
</dbReference>
<dbReference type="FunFam" id="3.40.50.1820:FF:000117">
    <property type="entry name" value="Monoglyceride lipase, putative"/>
    <property type="match status" value="1"/>
</dbReference>
<evidence type="ECO:0000313" key="6">
    <source>
        <dbReference type="EMBL" id="OZC03053.1"/>
    </source>
</evidence>
<evidence type="ECO:0000256" key="3">
    <source>
        <dbReference type="ARBA" id="ARBA00013254"/>
    </source>
</evidence>
<organism evidence="6 7">
    <name type="scientific">Rubricoccus marinus</name>
    <dbReference type="NCBI Taxonomy" id="716817"/>
    <lineage>
        <taxon>Bacteria</taxon>
        <taxon>Pseudomonadati</taxon>
        <taxon>Rhodothermota</taxon>
        <taxon>Rhodothermia</taxon>
        <taxon>Rhodothermales</taxon>
        <taxon>Rubricoccaceae</taxon>
        <taxon>Rubricoccus</taxon>
    </lineage>
</organism>
<dbReference type="GO" id="GO:0047372">
    <property type="term" value="F:monoacylglycerol lipase activity"/>
    <property type="evidence" value="ECO:0007669"/>
    <property type="project" value="UniProtKB-EC"/>
</dbReference>
<dbReference type="InterPro" id="IPR029058">
    <property type="entry name" value="AB_hydrolase_fold"/>
</dbReference>
<dbReference type="InterPro" id="IPR022742">
    <property type="entry name" value="Hydrolase_4"/>
</dbReference>
<evidence type="ECO:0000256" key="2">
    <source>
        <dbReference type="ARBA" id="ARBA00008645"/>
    </source>
</evidence>
<dbReference type="Proteomes" id="UP000216446">
    <property type="component" value="Unassembled WGS sequence"/>
</dbReference>
<evidence type="ECO:0000256" key="1">
    <source>
        <dbReference type="ARBA" id="ARBA00001613"/>
    </source>
</evidence>
<name>A0A259TZ50_9BACT</name>
<dbReference type="EMBL" id="MQWB01000001">
    <property type="protein sequence ID" value="OZC03053.1"/>
    <property type="molecule type" value="Genomic_DNA"/>
</dbReference>
<dbReference type="PANTHER" id="PTHR11614">
    <property type="entry name" value="PHOSPHOLIPASE-RELATED"/>
    <property type="match status" value="1"/>
</dbReference>
<evidence type="ECO:0000313" key="7">
    <source>
        <dbReference type="Proteomes" id="UP000216446"/>
    </source>
</evidence>
<dbReference type="Pfam" id="PF12146">
    <property type="entry name" value="Hydrolase_4"/>
    <property type="match status" value="1"/>
</dbReference>
<keyword evidence="7" id="KW-1185">Reference proteome</keyword>
<gene>
    <name evidence="6" type="ORF">BSZ36_08770</name>
</gene>
<reference evidence="6 7" key="1">
    <citation type="submission" date="2016-11" db="EMBL/GenBank/DDBJ databases">
        <title>Study of marine rhodopsin-containing bacteria.</title>
        <authorList>
            <person name="Yoshizawa S."/>
            <person name="Kumagai Y."/>
            <person name="Kogure K."/>
        </authorList>
    </citation>
    <scope>NUCLEOTIDE SEQUENCE [LARGE SCALE GENOMIC DNA]</scope>
    <source>
        <strain evidence="6 7">SG-29</strain>
    </source>
</reference>
<sequence>MTHTTGTLADASPALFWRHWRPDAPGSEVRARIVLVHGIHEHSGRYAYVASRLMLKGIEVFALDLRGHGQSEGGRGEIDAFEEYRTDLDRLMGVVSARGLDVPAFLMGHSMGGLVAASWWASRDHSAFAGLILSSPALALPPVNAVLSVAAPFVAKRFPRMRVTKLDRSALSRDPQVGERYAADPLVTNAGVQARTGYELLHAAKQLAATPEAFTAPLYAFHGTDDTITLPSGSSRLVEACPASDATLRLWRGLRHETMNEPERDEVIDAVADWVLARV</sequence>
<comment type="similarity">
    <text evidence="2">Belongs to the AB hydrolase superfamily.</text>
</comment>
<dbReference type="Gene3D" id="3.40.50.1820">
    <property type="entry name" value="alpha/beta hydrolase"/>
    <property type="match status" value="1"/>
</dbReference>
<dbReference type="EC" id="3.1.1.23" evidence="3"/>
<dbReference type="AlphaFoldDB" id="A0A259TZ50"/>
<comment type="catalytic activity">
    <reaction evidence="1">
        <text>Hydrolyzes glycerol monoesters of long-chain fatty acids.</text>
        <dbReference type="EC" id="3.1.1.23"/>
    </reaction>
</comment>
<comment type="caution">
    <text evidence="6">The sequence shown here is derived from an EMBL/GenBank/DDBJ whole genome shotgun (WGS) entry which is preliminary data.</text>
</comment>
<proteinExistence type="inferred from homology"/>
<dbReference type="InParanoid" id="A0A259TZ50"/>
<dbReference type="SUPFAM" id="SSF53474">
    <property type="entry name" value="alpha/beta-Hydrolases"/>
    <property type="match status" value="1"/>
</dbReference>
<protein>
    <recommendedName>
        <fullName evidence="4">Monoacylglycerol lipase</fullName>
        <ecNumber evidence="3">3.1.1.23</ecNumber>
    </recommendedName>
</protein>
<dbReference type="RefSeq" id="WP_179271101.1">
    <property type="nucleotide sequence ID" value="NZ_MQWB01000001.1"/>
</dbReference>